<keyword evidence="4" id="KW-0028">Amino-acid biosynthesis</keyword>
<dbReference type="Pfam" id="PF14748">
    <property type="entry name" value="P5CR_dimer"/>
    <property type="match status" value="1"/>
</dbReference>
<sequence length="272" mass="27625">MSALKLCLVGVGNMGGAMLAGWLEAGRDPKSITVIDPQPPQPMADMMQKFGVDLRVSAEGVSAPDVLLVAVKPQIMGAVLEGLTSLVNAENVLVSVAAGTTIAQLAAPFSRVSPRIIRAMPNTPAQVQQGITVCVANGGVSNAQCDAVSDLLAAIGQVAWINDEKLMDAVTGVSGSGPAYVFHLAEALAQAGVSAGLPVELSAQLAQATVSGAGALMAQSDLSPTQLRENVTSPNGTTQAALEVLMAADGFPKLMERAVAAAAQRSEELSKG</sequence>
<reference evidence="9" key="1">
    <citation type="journal article" date="2019" name="Int. J. Syst. Evol. Microbiol.">
        <title>The Global Catalogue of Microorganisms (GCM) 10K type strain sequencing project: providing services to taxonomists for standard genome sequencing and annotation.</title>
        <authorList>
            <consortium name="The Broad Institute Genomics Platform"/>
            <consortium name="The Broad Institute Genome Sequencing Center for Infectious Disease"/>
            <person name="Wu L."/>
            <person name="Ma J."/>
        </authorList>
    </citation>
    <scope>NUCLEOTIDE SEQUENCE [LARGE SCALE GENOMIC DNA]</scope>
    <source>
        <strain evidence="9">CCUG 60023</strain>
    </source>
</reference>
<comment type="catalytic activity">
    <reaction evidence="4">
        <text>L-proline + NAD(+) = (S)-1-pyrroline-5-carboxylate + NADH + 2 H(+)</text>
        <dbReference type="Rhea" id="RHEA:14105"/>
        <dbReference type="ChEBI" id="CHEBI:15378"/>
        <dbReference type="ChEBI" id="CHEBI:17388"/>
        <dbReference type="ChEBI" id="CHEBI:57540"/>
        <dbReference type="ChEBI" id="CHEBI:57945"/>
        <dbReference type="ChEBI" id="CHEBI:60039"/>
        <dbReference type="EC" id="1.5.1.2"/>
    </reaction>
</comment>
<keyword evidence="4" id="KW-0641">Proline biosynthesis</keyword>
<dbReference type="EMBL" id="JBHTJV010000005">
    <property type="protein sequence ID" value="MFD0916379.1"/>
    <property type="molecule type" value="Genomic_DNA"/>
</dbReference>
<evidence type="ECO:0000256" key="5">
    <source>
        <dbReference type="NCBIfam" id="TIGR00112"/>
    </source>
</evidence>
<keyword evidence="9" id="KW-1185">Reference proteome</keyword>
<proteinExistence type="inferred from homology"/>
<dbReference type="EC" id="1.5.1.2" evidence="4 5"/>
<dbReference type="Pfam" id="PF03807">
    <property type="entry name" value="F420_oxidored"/>
    <property type="match status" value="1"/>
</dbReference>
<dbReference type="InterPro" id="IPR036291">
    <property type="entry name" value="NAD(P)-bd_dom_sf"/>
</dbReference>
<dbReference type="Proteomes" id="UP001597101">
    <property type="component" value="Unassembled WGS sequence"/>
</dbReference>
<evidence type="ECO:0000256" key="4">
    <source>
        <dbReference type="HAMAP-Rule" id="MF_01925"/>
    </source>
</evidence>
<dbReference type="RefSeq" id="WP_377212235.1">
    <property type="nucleotide sequence ID" value="NZ_JBHTJV010000005.1"/>
</dbReference>
<evidence type="ECO:0000259" key="6">
    <source>
        <dbReference type="Pfam" id="PF03807"/>
    </source>
</evidence>
<evidence type="ECO:0000256" key="2">
    <source>
        <dbReference type="ARBA" id="ARBA00022857"/>
    </source>
</evidence>
<dbReference type="PANTHER" id="PTHR11645">
    <property type="entry name" value="PYRROLINE-5-CARBOXYLATE REDUCTASE"/>
    <property type="match status" value="1"/>
</dbReference>
<feature type="domain" description="Pyrroline-5-carboxylate reductase dimerisation" evidence="7">
    <location>
        <begin position="164"/>
        <end position="269"/>
    </location>
</feature>
<feature type="domain" description="Pyrroline-5-carboxylate reductase catalytic N-terminal" evidence="6">
    <location>
        <begin position="5"/>
        <end position="99"/>
    </location>
</feature>
<dbReference type="NCBIfam" id="TIGR00112">
    <property type="entry name" value="proC"/>
    <property type="match status" value="1"/>
</dbReference>
<organism evidence="8 9">
    <name type="scientific">Pseudahrensia aquimaris</name>
    <dbReference type="NCBI Taxonomy" id="744461"/>
    <lineage>
        <taxon>Bacteria</taxon>
        <taxon>Pseudomonadati</taxon>
        <taxon>Pseudomonadota</taxon>
        <taxon>Alphaproteobacteria</taxon>
        <taxon>Hyphomicrobiales</taxon>
        <taxon>Ahrensiaceae</taxon>
        <taxon>Pseudahrensia</taxon>
    </lineage>
</organism>
<comment type="function">
    <text evidence="4">Catalyzes the reduction of 1-pyrroline-5-carboxylate (PCA) to L-proline.</text>
</comment>
<comment type="subcellular location">
    <subcellularLocation>
        <location evidence="4">Cytoplasm</location>
    </subcellularLocation>
</comment>
<protein>
    <recommendedName>
        <fullName evidence="4 5">Pyrroline-5-carboxylate reductase</fullName>
        <shortName evidence="4">P5C reductase</shortName>
        <shortName evidence="4">P5CR</shortName>
        <ecNumber evidence="4 5">1.5.1.2</ecNumber>
    </recommendedName>
    <alternativeName>
        <fullName evidence="4">PCA reductase</fullName>
    </alternativeName>
</protein>
<comment type="pathway">
    <text evidence="4">Amino-acid biosynthesis; L-proline biosynthesis; L-proline from L-glutamate 5-semialdehyde: step 1/1.</text>
</comment>
<keyword evidence="2 4" id="KW-0521">NADP</keyword>
<evidence type="ECO:0000259" key="7">
    <source>
        <dbReference type="Pfam" id="PF14748"/>
    </source>
</evidence>
<dbReference type="InterPro" id="IPR028939">
    <property type="entry name" value="P5C_Rdtase_cat_N"/>
</dbReference>
<keyword evidence="4" id="KW-0963">Cytoplasm</keyword>
<dbReference type="GO" id="GO:0004735">
    <property type="term" value="F:pyrroline-5-carboxylate reductase activity"/>
    <property type="evidence" value="ECO:0007669"/>
    <property type="project" value="UniProtKB-EC"/>
</dbReference>
<dbReference type="InterPro" id="IPR029036">
    <property type="entry name" value="P5CR_dimer"/>
</dbReference>
<name>A0ABW3FHU5_9HYPH</name>
<evidence type="ECO:0000256" key="3">
    <source>
        <dbReference type="ARBA" id="ARBA00023002"/>
    </source>
</evidence>
<evidence type="ECO:0000313" key="9">
    <source>
        <dbReference type="Proteomes" id="UP001597101"/>
    </source>
</evidence>
<comment type="similarity">
    <text evidence="1 4">Belongs to the pyrroline-5-carboxylate reductase family.</text>
</comment>
<dbReference type="Gene3D" id="3.40.50.720">
    <property type="entry name" value="NAD(P)-binding Rossmann-like Domain"/>
    <property type="match status" value="1"/>
</dbReference>
<dbReference type="InterPro" id="IPR008927">
    <property type="entry name" value="6-PGluconate_DH-like_C_sf"/>
</dbReference>
<evidence type="ECO:0000256" key="1">
    <source>
        <dbReference type="ARBA" id="ARBA00005525"/>
    </source>
</evidence>
<accession>A0ABW3FHU5</accession>
<dbReference type="PIRSF" id="PIRSF000193">
    <property type="entry name" value="Pyrrol-5-carb_rd"/>
    <property type="match status" value="1"/>
</dbReference>
<dbReference type="InterPro" id="IPR000304">
    <property type="entry name" value="Pyrroline-COOH_reductase"/>
</dbReference>
<gene>
    <name evidence="4 8" type="primary">proC</name>
    <name evidence="8" type="ORF">ACFQ14_08175</name>
</gene>
<dbReference type="HAMAP" id="MF_01925">
    <property type="entry name" value="P5C_reductase"/>
    <property type="match status" value="1"/>
</dbReference>
<dbReference type="PANTHER" id="PTHR11645:SF0">
    <property type="entry name" value="PYRROLINE-5-CARBOXYLATE REDUCTASE 3"/>
    <property type="match status" value="1"/>
</dbReference>
<comment type="catalytic activity">
    <reaction evidence="4">
        <text>L-proline + NADP(+) = (S)-1-pyrroline-5-carboxylate + NADPH + 2 H(+)</text>
        <dbReference type="Rhea" id="RHEA:14109"/>
        <dbReference type="ChEBI" id="CHEBI:15378"/>
        <dbReference type="ChEBI" id="CHEBI:17388"/>
        <dbReference type="ChEBI" id="CHEBI:57783"/>
        <dbReference type="ChEBI" id="CHEBI:58349"/>
        <dbReference type="ChEBI" id="CHEBI:60039"/>
        <dbReference type="EC" id="1.5.1.2"/>
    </reaction>
</comment>
<comment type="caution">
    <text evidence="8">The sequence shown here is derived from an EMBL/GenBank/DDBJ whole genome shotgun (WGS) entry which is preliminary data.</text>
</comment>
<dbReference type="Gene3D" id="1.10.3730.10">
    <property type="entry name" value="ProC C-terminal domain-like"/>
    <property type="match status" value="1"/>
</dbReference>
<dbReference type="SUPFAM" id="SSF48179">
    <property type="entry name" value="6-phosphogluconate dehydrogenase C-terminal domain-like"/>
    <property type="match status" value="1"/>
</dbReference>
<keyword evidence="3 4" id="KW-0560">Oxidoreductase</keyword>
<dbReference type="SUPFAM" id="SSF51735">
    <property type="entry name" value="NAD(P)-binding Rossmann-fold domains"/>
    <property type="match status" value="1"/>
</dbReference>
<evidence type="ECO:0000313" key="8">
    <source>
        <dbReference type="EMBL" id="MFD0916379.1"/>
    </source>
</evidence>